<sequence>MRTLCRPAAETLMVAGLLGWAYVALVAVLRPDVLSTPVSTVLPIRRDTFGALSLAVSFGCAYPLRARTGTFWTRRAGRPDAAEAALAAVGGYAFLVWVYLCLNNLIHPWTTGYRLTHFLAHPSEGTTAVLCFVLLSGCLFGLRVRKTRHG</sequence>
<proteinExistence type="predicted"/>
<feature type="transmembrane region" description="Helical" evidence="1">
    <location>
        <begin position="85"/>
        <end position="106"/>
    </location>
</feature>
<evidence type="ECO:0000256" key="1">
    <source>
        <dbReference type="SAM" id="Phobius"/>
    </source>
</evidence>
<keyword evidence="1" id="KW-1133">Transmembrane helix</keyword>
<feature type="transmembrane region" description="Helical" evidence="1">
    <location>
        <begin position="12"/>
        <end position="29"/>
    </location>
</feature>
<evidence type="ECO:0000313" key="2">
    <source>
        <dbReference type="EMBL" id="MBS2548963.1"/>
    </source>
</evidence>
<reference evidence="2 3" key="1">
    <citation type="submission" date="2020-02" db="EMBL/GenBank/DDBJ databases">
        <title>Acidophilic actinobacteria isolated from forest soil.</title>
        <authorList>
            <person name="Golinska P."/>
        </authorList>
    </citation>
    <scope>NUCLEOTIDE SEQUENCE [LARGE SCALE GENOMIC DNA]</scope>
    <source>
        <strain evidence="2 3">NL8</strain>
    </source>
</reference>
<comment type="caution">
    <text evidence="2">The sequence shown here is derived from an EMBL/GenBank/DDBJ whole genome shotgun (WGS) entry which is preliminary data.</text>
</comment>
<accession>A0ABS5KSE0</accession>
<name>A0ABS5KSE0_9ACTN</name>
<keyword evidence="1" id="KW-0472">Membrane</keyword>
<evidence type="ECO:0000313" key="3">
    <source>
        <dbReference type="Proteomes" id="UP000730482"/>
    </source>
</evidence>
<keyword evidence="1" id="KW-0812">Transmembrane</keyword>
<protein>
    <recommendedName>
        <fullName evidence="4">Integral membrane protein</fullName>
    </recommendedName>
</protein>
<dbReference type="Proteomes" id="UP000730482">
    <property type="component" value="Unassembled WGS sequence"/>
</dbReference>
<feature type="transmembrane region" description="Helical" evidence="1">
    <location>
        <begin position="49"/>
        <end position="64"/>
    </location>
</feature>
<organism evidence="2 3">
    <name type="scientific">Catenulispora pinistramenti</name>
    <dbReference type="NCBI Taxonomy" id="2705254"/>
    <lineage>
        <taxon>Bacteria</taxon>
        <taxon>Bacillati</taxon>
        <taxon>Actinomycetota</taxon>
        <taxon>Actinomycetes</taxon>
        <taxon>Catenulisporales</taxon>
        <taxon>Catenulisporaceae</taxon>
        <taxon>Catenulispora</taxon>
    </lineage>
</organism>
<evidence type="ECO:0008006" key="4">
    <source>
        <dbReference type="Google" id="ProtNLM"/>
    </source>
</evidence>
<dbReference type="RefSeq" id="WP_212010540.1">
    <property type="nucleotide sequence ID" value="NZ_JAAFYZ010000060.1"/>
</dbReference>
<keyword evidence="3" id="KW-1185">Reference proteome</keyword>
<dbReference type="EMBL" id="JAAFYZ010000060">
    <property type="protein sequence ID" value="MBS2548963.1"/>
    <property type="molecule type" value="Genomic_DNA"/>
</dbReference>
<feature type="transmembrane region" description="Helical" evidence="1">
    <location>
        <begin position="126"/>
        <end position="144"/>
    </location>
</feature>
<gene>
    <name evidence="2" type="ORF">KGQ19_19030</name>
</gene>